<dbReference type="Gramene" id="Pp3c14_4680V3.5">
    <property type="protein sequence ID" value="Pp3c14_4680V3.5"/>
    <property type="gene ID" value="Pp3c14_4680"/>
</dbReference>
<organism evidence="3">
    <name type="scientific">Physcomitrium patens</name>
    <name type="common">Spreading-leaved earth moss</name>
    <name type="synonym">Physcomitrella patens</name>
    <dbReference type="NCBI Taxonomy" id="3218"/>
    <lineage>
        <taxon>Eukaryota</taxon>
        <taxon>Viridiplantae</taxon>
        <taxon>Streptophyta</taxon>
        <taxon>Embryophyta</taxon>
        <taxon>Bryophyta</taxon>
        <taxon>Bryophytina</taxon>
        <taxon>Bryopsida</taxon>
        <taxon>Funariidae</taxon>
        <taxon>Funariales</taxon>
        <taxon>Funariaceae</taxon>
        <taxon>Physcomitrium</taxon>
    </lineage>
</organism>
<dbReference type="EnsemblPlants" id="Pp3c14_4680V3.3">
    <property type="protein sequence ID" value="Pp3c14_4680V3.3"/>
    <property type="gene ID" value="Pp3c14_4680"/>
</dbReference>
<dbReference type="PANTHER" id="PTHR35513:SF1">
    <property type="entry name" value="OS02G0158600 PROTEIN"/>
    <property type="match status" value="1"/>
</dbReference>
<dbReference type="RefSeq" id="XP_024393998.1">
    <property type="nucleotide sequence ID" value="XM_024538230.2"/>
</dbReference>
<dbReference type="Gramene" id="Pp3c14_4680V3.1">
    <property type="protein sequence ID" value="Pp3c14_4680V3.1"/>
    <property type="gene ID" value="Pp3c14_4680"/>
</dbReference>
<evidence type="ECO:0000313" key="3">
    <source>
        <dbReference type="EMBL" id="PNR40621.1"/>
    </source>
</evidence>
<dbReference type="EMBL" id="ABEU02000014">
    <property type="protein sequence ID" value="PNR40621.1"/>
    <property type="molecule type" value="Genomic_DNA"/>
</dbReference>
<dbReference type="EnsemblPlants" id="Pp3c14_4680V3.2">
    <property type="protein sequence ID" value="Pp3c14_4680V3.2"/>
    <property type="gene ID" value="Pp3c14_4680"/>
</dbReference>
<dbReference type="RefSeq" id="XP_024394000.1">
    <property type="nucleotide sequence ID" value="XM_024538232.2"/>
</dbReference>
<dbReference type="Gramene" id="Pp3c14_4680V3.4">
    <property type="protein sequence ID" value="Pp3c14_4680V3.4"/>
    <property type="gene ID" value="Pp3c14_4680"/>
</dbReference>
<dbReference type="EnsemblPlants" id="Pp3c14_4680V3.1">
    <property type="protein sequence ID" value="Pp3c14_4680V3.1"/>
    <property type="gene ID" value="Pp3c14_4680"/>
</dbReference>
<dbReference type="Gramene" id="Pp3c14_4680V3.7">
    <property type="protein sequence ID" value="Pp3c14_4680V3.7"/>
    <property type="gene ID" value="Pp3c14_4680"/>
</dbReference>
<accession>A0A2K1JGF1</accession>
<reference evidence="4" key="3">
    <citation type="submission" date="2020-12" db="UniProtKB">
        <authorList>
            <consortium name="EnsemblPlants"/>
        </authorList>
    </citation>
    <scope>IDENTIFICATION</scope>
</reference>
<dbReference type="Proteomes" id="UP000006727">
    <property type="component" value="Chromosome 14"/>
</dbReference>
<feature type="domain" description="C2HC zinc finger plants" evidence="1">
    <location>
        <begin position="134"/>
        <end position="179"/>
    </location>
</feature>
<keyword evidence="5" id="KW-1185">Reference proteome</keyword>
<dbReference type="EnsemblPlants" id="Pp3c14_4680V3.5">
    <property type="protein sequence ID" value="Pp3c14_4680V3.5"/>
    <property type="gene ID" value="Pp3c14_4680"/>
</dbReference>
<dbReference type="OrthoDB" id="436688at2759"/>
<sequence>MCVSAKHFQAMNSLGAGVGEFRREVSREDIATLLVVARRNLNEGNPGGALQAVVAALRSVGGEQAVTTALRRAREVYENNVRINEATDELTTLFAQCAIATLPPNRTSDAPEPMAVETTLQERIMLSSFDVVRSSILAESGREQVVYDASADGSSFLCQQCGGVVSNSRRDEHLSYWCSTAFRN</sequence>
<reference evidence="3 5" key="2">
    <citation type="journal article" date="2018" name="Plant J.">
        <title>The Physcomitrella patens chromosome-scale assembly reveals moss genome structure and evolution.</title>
        <authorList>
            <person name="Lang D."/>
            <person name="Ullrich K.K."/>
            <person name="Murat F."/>
            <person name="Fuchs J."/>
            <person name="Jenkins J."/>
            <person name="Haas F.B."/>
            <person name="Piednoel M."/>
            <person name="Gundlach H."/>
            <person name="Van Bel M."/>
            <person name="Meyberg R."/>
            <person name="Vives C."/>
            <person name="Morata J."/>
            <person name="Symeonidi A."/>
            <person name="Hiss M."/>
            <person name="Muchero W."/>
            <person name="Kamisugi Y."/>
            <person name="Saleh O."/>
            <person name="Blanc G."/>
            <person name="Decker E.L."/>
            <person name="van Gessel N."/>
            <person name="Grimwood J."/>
            <person name="Hayes R.D."/>
            <person name="Graham S.W."/>
            <person name="Gunter L.E."/>
            <person name="McDaniel S.F."/>
            <person name="Hoernstein S.N.W."/>
            <person name="Larsson A."/>
            <person name="Li F.W."/>
            <person name="Perroud P.F."/>
            <person name="Phillips J."/>
            <person name="Ranjan P."/>
            <person name="Rokshar D.S."/>
            <person name="Rothfels C.J."/>
            <person name="Schneider L."/>
            <person name="Shu S."/>
            <person name="Stevenson D.W."/>
            <person name="Thummler F."/>
            <person name="Tillich M."/>
            <person name="Villarreal Aguilar J.C."/>
            <person name="Widiez T."/>
            <person name="Wong G.K."/>
            <person name="Wymore A."/>
            <person name="Zhang Y."/>
            <person name="Zimmer A.D."/>
            <person name="Quatrano R.S."/>
            <person name="Mayer K.F.X."/>
            <person name="Goodstein D."/>
            <person name="Casacuberta J.M."/>
            <person name="Vandepoele K."/>
            <person name="Reski R."/>
            <person name="Cuming A.C."/>
            <person name="Tuskan G.A."/>
            <person name="Maumus F."/>
            <person name="Salse J."/>
            <person name="Schmutz J."/>
            <person name="Rensing S.A."/>
        </authorList>
    </citation>
    <scope>NUCLEOTIDE SEQUENCE [LARGE SCALE GENOMIC DNA]</scope>
    <source>
        <strain evidence="4 5">cv. Gransden 2004</strain>
    </source>
</reference>
<dbReference type="EMBL" id="ABEU02000014">
    <property type="protein sequence ID" value="PNR40617.1"/>
    <property type="molecule type" value="Genomic_DNA"/>
</dbReference>
<protein>
    <recommendedName>
        <fullName evidence="1">C2HC zinc finger plants domain-containing protein</fullName>
    </recommendedName>
</protein>
<dbReference type="GeneID" id="112291155"/>
<evidence type="ECO:0000313" key="4">
    <source>
        <dbReference type="EnsemblPlants" id="Pp3c14_4680V3.1"/>
    </source>
</evidence>
<reference evidence="3 5" key="1">
    <citation type="journal article" date="2008" name="Science">
        <title>The Physcomitrella genome reveals evolutionary insights into the conquest of land by plants.</title>
        <authorList>
            <person name="Rensing S."/>
            <person name="Lang D."/>
            <person name="Zimmer A."/>
            <person name="Terry A."/>
            <person name="Salamov A."/>
            <person name="Shapiro H."/>
            <person name="Nishiyama T."/>
            <person name="Perroud P.-F."/>
            <person name="Lindquist E."/>
            <person name="Kamisugi Y."/>
            <person name="Tanahashi T."/>
            <person name="Sakakibara K."/>
            <person name="Fujita T."/>
            <person name="Oishi K."/>
            <person name="Shin-I T."/>
            <person name="Kuroki Y."/>
            <person name="Toyoda A."/>
            <person name="Suzuki Y."/>
            <person name="Hashimoto A."/>
            <person name="Yamaguchi K."/>
            <person name="Sugano A."/>
            <person name="Kohara Y."/>
            <person name="Fujiyama A."/>
            <person name="Anterola A."/>
            <person name="Aoki S."/>
            <person name="Ashton N."/>
            <person name="Barbazuk W.B."/>
            <person name="Barker E."/>
            <person name="Bennetzen J."/>
            <person name="Bezanilla M."/>
            <person name="Blankenship R."/>
            <person name="Cho S.H."/>
            <person name="Dutcher S."/>
            <person name="Estelle M."/>
            <person name="Fawcett J.A."/>
            <person name="Gundlach H."/>
            <person name="Hanada K."/>
            <person name="Heyl A."/>
            <person name="Hicks K.A."/>
            <person name="Hugh J."/>
            <person name="Lohr M."/>
            <person name="Mayer K."/>
            <person name="Melkozernov A."/>
            <person name="Murata T."/>
            <person name="Nelson D."/>
            <person name="Pils B."/>
            <person name="Prigge M."/>
            <person name="Reiss B."/>
            <person name="Renner T."/>
            <person name="Rombauts S."/>
            <person name="Rushton P."/>
            <person name="Sanderfoot A."/>
            <person name="Schween G."/>
            <person name="Shiu S.-H."/>
            <person name="Stueber K."/>
            <person name="Theodoulou F.L."/>
            <person name="Tu H."/>
            <person name="Van de Peer Y."/>
            <person name="Verrier P.J."/>
            <person name="Waters E."/>
            <person name="Wood A."/>
            <person name="Yang L."/>
            <person name="Cove D."/>
            <person name="Cuming A."/>
            <person name="Hasebe M."/>
            <person name="Lucas S."/>
            <person name="Mishler D.B."/>
            <person name="Reski R."/>
            <person name="Grigoriev I."/>
            <person name="Quatrano R.S."/>
            <person name="Boore J.L."/>
        </authorList>
    </citation>
    <scope>NUCLEOTIDE SEQUENCE [LARGE SCALE GENOMIC DNA]</scope>
    <source>
        <strain evidence="4 5">cv. Gransden 2004</strain>
    </source>
</reference>
<evidence type="ECO:0000313" key="2">
    <source>
        <dbReference type="EMBL" id="PNR40617.1"/>
    </source>
</evidence>
<dbReference type="PANTHER" id="PTHR35513">
    <property type="entry name" value="OS02G0158600 PROTEIN"/>
    <property type="match status" value="1"/>
</dbReference>
<dbReference type="RefSeq" id="XP_024393997.1">
    <property type="nucleotide sequence ID" value="XM_024538229.2"/>
</dbReference>
<dbReference type="RefSeq" id="XP_073394563.1">
    <property type="nucleotide sequence ID" value="XM_073538462.1"/>
</dbReference>
<proteinExistence type="predicted"/>
<dbReference type="EnsemblPlants" id="Pp3c14_4680V3.6">
    <property type="protein sequence ID" value="Pp3c14_4680V3.6"/>
    <property type="gene ID" value="Pp3c14_4680"/>
</dbReference>
<dbReference type="AlphaFoldDB" id="A0A2K1JGF1"/>
<dbReference type="EnsemblPlants" id="Pp3c14_4740V3.2">
    <property type="protein sequence ID" value="Pp3c14_4740V3.2"/>
    <property type="gene ID" value="Pp3c14_4740"/>
</dbReference>
<dbReference type="Gramene" id="Pp3c14_4740V3.1">
    <property type="protein sequence ID" value="Pp3c14_4740V3.1"/>
    <property type="gene ID" value="Pp3c14_4740"/>
</dbReference>
<dbReference type="Gramene" id="Pp3c14_4680V3.3">
    <property type="protein sequence ID" value="Pp3c14_4680V3.3"/>
    <property type="gene ID" value="Pp3c14_4680"/>
</dbReference>
<dbReference type="InterPro" id="IPR056971">
    <property type="entry name" value="Znf-C2HC_3"/>
</dbReference>
<gene>
    <name evidence="4" type="primary">LOC112291155</name>
    <name evidence="2" type="ORF">PHYPA_018020</name>
    <name evidence="3" type="ORF">PHYPA_018024</name>
</gene>
<dbReference type="RefSeq" id="XP_024393995.1">
    <property type="nucleotide sequence ID" value="XM_024538227.2"/>
</dbReference>
<name>A0A2K1JGF1_PHYPA</name>
<dbReference type="EnsemblPlants" id="Pp3c14_4680V3.7">
    <property type="protein sequence ID" value="Pp3c14_4680V3.7"/>
    <property type="gene ID" value="Pp3c14_4680"/>
</dbReference>
<dbReference type="EnsemblPlants" id="Pp3c14_4740V3.1">
    <property type="protein sequence ID" value="Pp3c14_4740V3.1"/>
    <property type="gene ID" value="Pp3c14_4740"/>
</dbReference>
<evidence type="ECO:0000259" key="1">
    <source>
        <dbReference type="Pfam" id="PF25017"/>
    </source>
</evidence>
<dbReference type="Gramene" id="Pp3c14_4740V3.2">
    <property type="protein sequence ID" value="Pp3c14_4740V3.2"/>
    <property type="gene ID" value="Pp3c14_4740"/>
</dbReference>
<dbReference type="Gramene" id="Pp3c14_4680V3.2">
    <property type="protein sequence ID" value="Pp3c14_4680V3.2"/>
    <property type="gene ID" value="Pp3c14_4680"/>
</dbReference>
<dbReference type="Pfam" id="PF25017">
    <property type="entry name" value="zf-C2HC_3"/>
    <property type="match status" value="1"/>
</dbReference>
<evidence type="ECO:0000313" key="5">
    <source>
        <dbReference type="Proteomes" id="UP000006727"/>
    </source>
</evidence>
<dbReference type="Gramene" id="Pp3c14_4680V3.6">
    <property type="protein sequence ID" value="Pp3c14_4680V3.6"/>
    <property type="gene ID" value="Pp3c14_4680"/>
</dbReference>
<dbReference type="PaxDb" id="3218-PP1S126_171V6.1"/>
<dbReference type="EnsemblPlants" id="Pp3c14_4680V3.4">
    <property type="protein sequence ID" value="Pp3c14_4680V3.4"/>
    <property type="gene ID" value="Pp3c14_4680"/>
</dbReference>
<dbReference type="OMA" id="CFERETY"/>